<comment type="caution">
    <text evidence="2">The sequence shown here is derived from an EMBL/GenBank/DDBJ whole genome shotgun (WGS) entry which is preliminary data.</text>
</comment>
<dbReference type="Pfam" id="PF00071">
    <property type="entry name" value="Ras"/>
    <property type="match status" value="1"/>
</dbReference>
<feature type="domain" description="BTB" evidence="1">
    <location>
        <begin position="436"/>
        <end position="497"/>
    </location>
</feature>
<dbReference type="InterPro" id="IPR001806">
    <property type="entry name" value="Small_GTPase"/>
</dbReference>
<evidence type="ECO:0000259" key="1">
    <source>
        <dbReference type="PROSITE" id="PS50097"/>
    </source>
</evidence>
<dbReference type="SMART" id="SM00173">
    <property type="entry name" value="RAS"/>
    <property type="match status" value="1"/>
</dbReference>
<dbReference type="PROSITE" id="PS51420">
    <property type="entry name" value="RHO"/>
    <property type="match status" value="1"/>
</dbReference>
<dbReference type="InterPro" id="IPR011333">
    <property type="entry name" value="SKP1/BTB/POZ_sf"/>
</dbReference>
<gene>
    <name evidence="2" type="ORF">P5673_017373</name>
</gene>
<dbReference type="Gene3D" id="3.40.50.300">
    <property type="entry name" value="P-loop containing nucleotide triphosphate hydrolases"/>
    <property type="match status" value="1"/>
</dbReference>
<reference evidence="2" key="2">
    <citation type="journal article" date="2023" name="Science">
        <title>Genomic signatures of disease resistance in endangered staghorn corals.</title>
        <authorList>
            <person name="Vollmer S.V."/>
            <person name="Selwyn J.D."/>
            <person name="Despard B.A."/>
            <person name="Roesel C.L."/>
        </authorList>
    </citation>
    <scope>NUCLEOTIDE SEQUENCE</scope>
    <source>
        <strain evidence="2">K2</strain>
    </source>
</reference>
<reference evidence="2" key="1">
    <citation type="journal article" date="2023" name="G3 (Bethesda)">
        <title>Whole genome assembly and annotation of the endangered Caribbean coral Acropora cervicornis.</title>
        <authorList>
            <person name="Selwyn J.D."/>
            <person name="Vollmer S.V."/>
        </authorList>
    </citation>
    <scope>NUCLEOTIDE SEQUENCE</scope>
    <source>
        <strain evidence="2">K2</strain>
    </source>
</reference>
<dbReference type="SUPFAM" id="SSF52540">
    <property type="entry name" value="P-loop containing nucleoside triphosphate hydrolases"/>
    <property type="match status" value="1"/>
</dbReference>
<feature type="domain" description="BTB" evidence="1">
    <location>
        <begin position="252"/>
        <end position="357"/>
    </location>
</feature>
<dbReference type="InterPro" id="IPR027417">
    <property type="entry name" value="P-loop_NTPase"/>
</dbReference>
<proteinExistence type="predicted"/>
<dbReference type="PROSITE" id="PS51419">
    <property type="entry name" value="RAB"/>
    <property type="match status" value="1"/>
</dbReference>
<dbReference type="InterPro" id="IPR005225">
    <property type="entry name" value="Small_GTP-bd"/>
</dbReference>
<dbReference type="GO" id="GO:0003924">
    <property type="term" value="F:GTPase activity"/>
    <property type="evidence" value="ECO:0007669"/>
    <property type="project" value="InterPro"/>
</dbReference>
<dbReference type="SUPFAM" id="SSF54695">
    <property type="entry name" value="POZ domain"/>
    <property type="match status" value="2"/>
</dbReference>
<evidence type="ECO:0000313" key="2">
    <source>
        <dbReference type="EMBL" id="KAK2559824.1"/>
    </source>
</evidence>
<dbReference type="PANTHER" id="PTHR24413">
    <property type="entry name" value="SPECKLE-TYPE POZ PROTEIN"/>
    <property type="match status" value="1"/>
</dbReference>
<dbReference type="Pfam" id="PF00651">
    <property type="entry name" value="BTB"/>
    <property type="match status" value="2"/>
</dbReference>
<dbReference type="Proteomes" id="UP001249851">
    <property type="component" value="Unassembled WGS sequence"/>
</dbReference>
<dbReference type="CDD" id="cd18499">
    <property type="entry name" value="BACK_RHOBTB"/>
    <property type="match status" value="1"/>
</dbReference>
<dbReference type="SMART" id="SM00174">
    <property type="entry name" value="RHO"/>
    <property type="match status" value="1"/>
</dbReference>
<dbReference type="AlphaFoldDB" id="A0AAD9QER1"/>
<dbReference type="PRINTS" id="PR00449">
    <property type="entry name" value="RASTRNSFRMNG"/>
</dbReference>
<sequence length="636" mass="72794">MDTNSSHYWTNALKIVLVGDTRVGKTWLLARAHELYATLRDDGCSFSHKPFDPTLTYSGTSFVTCITNVDTADLGNYQTNIWDTGGSGLFNFLRPLAYICADVFMLCFDLTSRESFDNLTERWLPELRKYQPKTPILMVGTKYDLLDGDVSYSSEHSIPSCKVKAVADREGCLYQETSALSDHLVADAFEKAVKLGHKKREEEGKRSQRLKVLKGGFDPTWIPPISSPPEIKIDPSTYVTDFKRLLNSDINADVLFKFEDANQSVFAHAVILWLTPSIFKIILEDNIASNNYFEQFKELCEIYRVSSDSNTSREEFIVDLKAYPHIKTVIVLKKWISRETFVTILEFIYTGLAGISKDTEQEELKQLLFAAEKLQIHSLVEICKYFSKLAEPKKAFSSHEKMQQQNNSENQLQPPSTLMHTVQQGFFLDKEEAVFSDVTFLVEDTLVYAHKAVLVARSPVFAALLSDNFRERFCNQVHLQGIDCISFLAVLEYLYTDACPSLETISTENVLIVADQLLLSRLVQICEDHLHKSLQQVVPASSILDALAFSKLFNARQLTKCCLFYMALNYTRFRGITKEMDSFVKDDQSFFEEHRWPPREFLRVLEGYKLKTEKAAVRRRCRQKELRVPCTKCSVM</sequence>
<keyword evidence="3" id="KW-1185">Reference proteome</keyword>
<dbReference type="SMART" id="SM00175">
    <property type="entry name" value="RAB"/>
    <property type="match status" value="1"/>
</dbReference>
<dbReference type="InterPro" id="IPR000210">
    <property type="entry name" value="BTB/POZ_dom"/>
</dbReference>
<organism evidence="2 3">
    <name type="scientific">Acropora cervicornis</name>
    <name type="common">Staghorn coral</name>
    <dbReference type="NCBI Taxonomy" id="6130"/>
    <lineage>
        <taxon>Eukaryota</taxon>
        <taxon>Metazoa</taxon>
        <taxon>Cnidaria</taxon>
        <taxon>Anthozoa</taxon>
        <taxon>Hexacorallia</taxon>
        <taxon>Scleractinia</taxon>
        <taxon>Astrocoeniina</taxon>
        <taxon>Acroporidae</taxon>
        <taxon>Acropora</taxon>
    </lineage>
</organism>
<dbReference type="PROSITE" id="PS50097">
    <property type="entry name" value="BTB"/>
    <property type="match status" value="2"/>
</dbReference>
<evidence type="ECO:0000313" key="3">
    <source>
        <dbReference type="Proteomes" id="UP001249851"/>
    </source>
</evidence>
<dbReference type="EMBL" id="JARQWQ010000038">
    <property type="protein sequence ID" value="KAK2559824.1"/>
    <property type="molecule type" value="Genomic_DNA"/>
</dbReference>
<dbReference type="PROSITE" id="PS51421">
    <property type="entry name" value="RAS"/>
    <property type="match status" value="1"/>
</dbReference>
<accession>A0AAD9QER1</accession>
<dbReference type="Gene3D" id="3.30.710.10">
    <property type="entry name" value="Potassium Channel Kv1.1, Chain A"/>
    <property type="match status" value="2"/>
</dbReference>
<dbReference type="SMART" id="SM00225">
    <property type="entry name" value="BTB"/>
    <property type="match status" value="2"/>
</dbReference>
<dbReference type="GO" id="GO:0005525">
    <property type="term" value="F:GTP binding"/>
    <property type="evidence" value="ECO:0007669"/>
    <property type="project" value="InterPro"/>
</dbReference>
<dbReference type="NCBIfam" id="TIGR00231">
    <property type="entry name" value="small_GTP"/>
    <property type="match status" value="1"/>
</dbReference>
<name>A0AAD9QER1_ACRCE</name>
<protein>
    <submittedName>
        <fullName evidence="2">Rho-related protein racA</fullName>
    </submittedName>
</protein>